<dbReference type="EMBL" id="JAQNDM010000002">
    <property type="protein sequence ID" value="MDC0714107.1"/>
    <property type="molecule type" value="Genomic_DNA"/>
</dbReference>
<keyword evidence="5" id="KW-1015">Disulfide bond</keyword>
<dbReference type="Pfam" id="PF01266">
    <property type="entry name" value="DAO"/>
    <property type="match status" value="1"/>
</dbReference>
<evidence type="ECO:0000256" key="5">
    <source>
        <dbReference type="ARBA" id="ARBA00023157"/>
    </source>
</evidence>
<dbReference type="Gene3D" id="3.50.50.60">
    <property type="entry name" value="FAD/NAD(P)-binding domain"/>
    <property type="match status" value="1"/>
</dbReference>
<sequence length="515" mass="56122">MKEERIHKSLWTTTAHGRRFPVLSGDMTVDVVIVGGGITGLTTALLLKRAGKKVAVLEMNRLLSGQTGQTTAHLTELLDTPYSTLRSDFGERGARMAAASSRAAIEQIATLVQELGIDCGFQRVPLYRYAETPQQLHELEKEVAAAQEAGLMVRFTHGTPLPFPVKGALRLEDQAQFHPREYLLAIAERIEGDGCFIFEETRVVEVQDGTPCRVVTDRGTVIAGDVVEATNSPLNRVFMHTKIYPYRTYAVAGPLEGPLEPGLYYDSQEPYHYIRTQRVQGVNYLIVGGEDHKVGSETDTEKSFAALEAYALRRFPITALTHRWSGQVIEPADGLAFIGRNSASMHTYVATGLSGTGMTWGTLAGMILSDLILGRQNPYASLYDATRVKVRAGAKDFIQENADVAFRFVADRLSRPCGRSLAEVAPGEGKILEVAGQKVAVYREESGACHAVSPVCTHLGCHVNWNTAERSWDCPCHGARFSPTGKVLNGPAVKDLASKKLPPEANQAPSDGETP</sequence>
<dbReference type="InterPro" id="IPR036922">
    <property type="entry name" value="Rieske_2Fe-2S_sf"/>
</dbReference>
<keyword evidence="4" id="KW-0411">Iron-sulfur</keyword>
<reference evidence="8 9" key="1">
    <citation type="submission" date="2022-11" db="EMBL/GenBank/DDBJ databases">
        <title>Minimal conservation of predation-associated metabolite biosynthetic gene clusters underscores biosynthetic potential of Myxococcota including descriptions for ten novel species: Archangium lansinium sp. nov., Myxococcus landrumus sp. nov., Nannocystis bai.</title>
        <authorList>
            <person name="Ahearne A."/>
            <person name="Stevens C."/>
            <person name="Dowd S."/>
        </authorList>
    </citation>
    <scope>NUCLEOTIDE SEQUENCE [LARGE SCALE GENOMIC DNA]</scope>
    <source>
        <strain evidence="8 9">NCWAL01</strain>
    </source>
</reference>
<dbReference type="InterPro" id="IPR006076">
    <property type="entry name" value="FAD-dep_OxRdtase"/>
</dbReference>
<comment type="caution">
    <text evidence="8">The sequence shown here is derived from an EMBL/GenBank/DDBJ whole genome shotgun (WGS) entry which is preliminary data.</text>
</comment>
<name>A0ABT5DNZ8_9BACT</name>
<evidence type="ECO:0000256" key="4">
    <source>
        <dbReference type="ARBA" id="ARBA00023014"/>
    </source>
</evidence>
<dbReference type="RefSeq" id="WP_272144641.1">
    <property type="nucleotide sequence ID" value="NZ_JAQNDM010000002.1"/>
</dbReference>
<dbReference type="InterPro" id="IPR017941">
    <property type="entry name" value="Rieske_2Fe-2S"/>
</dbReference>
<protein>
    <submittedName>
        <fullName evidence="8">FAD-dependent oxidoreductase</fullName>
    </submittedName>
</protein>
<gene>
    <name evidence="8" type="ORF">POL68_36920</name>
</gene>
<dbReference type="SUPFAM" id="SSF50022">
    <property type="entry name" value="ISP domain"/>
    <property type="match status" value="1"/>
</dbReference>
<dbReference type="InterPro" id="IPR038010">
    <property type="entry name" value="YhfW_C"/>
</dbReference>
<evidence type="ECO:0000259" key="7">
    <source>
        <dbReference type="PROSITE" id="PS51296"/>
    </source>
</evidence>
<dbReference type="Proteomes" id="UP001221838">
    <property type="component" value="Unassembled WGS sequence"/>
</dbReference>
<dbReference type="PANTHER" id="PTHR13847:SF274">
    <property type="entry name" value="RIESKE 2FE-2S IRON-SULFUR PROTEIN YHFW-RELATED"/>
    <property type="match status" value="1"/>
</dbReference>
<dbReference type="InterPro" id="IPR036188">
    <property type="entry name" value="FAD/NAD-bd_sf"/>
</dbReference>
<evidence type="ECO:0000313" key="8">
    <source>
        <dbReference type="EMBL" id="MDC0714107.1"/>
    </source>
</evidence>
<evidence type="ECO:0000256" key="2">
    <source>
        <dbReference type="ARBA" id="ARBA00022723"/>
    </source>
</evidence>
<feature type="domain" description="Rieske" evidence="7">
    <location>
        <begin position="416"/>
        <end position="498"/>
    </location>
</feature>
<organism evidence="8 9">
    <name type="scientific">Stigmatella ashevillensis</name>
    <dbReference type="NCBI Taxonomy" id="2995309"/>
    <lineage>
        <taxon>Bacteria</taxon>
        <taxon>Pseudomonadati</taxon>
        <taxon>Myxococcota</taxon>
        <taxon>Myxococcia</taxon>
        <taxon>Myxococcales</taxon>
        <taxon>Cystobacterineae</taxon>
        <taxon>Archangiaceae</taxon>
        <taxon>Stigmatella</taxon>
    </lineage>
</organism>
<dbReference type="InterPro" id="IPR005805">
    <property type="entry name" value="Rieske_Fe-S_prot_C"/>
</dbReference>
<dbReference type="Gene3D" id="3.30.9.10">
    <property type="entry name" value="D-Amino Acid Oxidase, subunit A, domain 2"/>
    <property type="match status" value="1"/>
</dbReference>
<evidence type="ECO:0000256" key="3">
    <source>
        <dbReference type="ARBA" id="ARBA00023004"/>
    </source>
</evidence>
<proteinExistence type="predicted"/>
<evidence type="ECO:0000256" key="1">
    <source>
        <dbReference type="ARBA" id="ARBA00022714"/>
    </source>
</evidence>
<keyword evidence="9" id="KW-1185">Reference proteome</keyword>
<dbReference type="PANTHER" id="PTHR13847">
    <property type="entry name" value="SARCOSINE DEHYDROGENASE-RELATED"/>
    <property type="match status" value="1"/>
</dbReference>
<keyword evidence="1" id="KW-0001">2Fe-2S</keyword>
<dbReference type="Gene3D" id="2.102.10.10">
    <property type="entry name" value="Rieske [2Fe-2S] iron-sulphur domain"/>
    <property type="match status" value="1"/>
</dbReference>
<evidence type="ECO:0000313" key="9">
    <source>
        <dbReference type="Proteomes" id="UP001221838"/>
    </source>
</evidence>
<dbReference type="Pfam" id="PF00355">
    <property type="entry name" value="Rieske"/>
    <property type="match status" value="1"/>
</dbReference>
<feature type="region of interest" description="Disordered" evidence="6">
    <location>
        <begin position="492"/>
        <end position="515"/>
    </location>
</feature>
<dbReference type="SUPFAM" id="SSF51905">
    <property type="entry name" value="FAD/NAD(P)-binding domain"/>
    <property type="match status" value="1"/>
</dbReference>
<accession>A0ABT5DNZ8</accession>
<dbReference type="PROSITE" id="PS51296">
    <property type="entry name" value="RIESKE"/>
    <property type="match status" value="1"/>
</dbReference>
<keyword evidence="3" id="KW-0408">Iron</keyword>
<dbReference type="PRINTS" id="PR00162">
    <property type="entry name" value="RIESKE"/>
</dbReference>
<keyword evidence="2" id="KW-0479">Metal-binding</keyword>
<dbReference type="CDD" id="cd03477">
    <property type="entry name" value="Rieske_YhfW_C"/>
    <property type="match status" value="1"/>
</dbReference>
<evidence type="ECO:0000256" key="6">
    <source>
        <dbReference type="SAM" id="MobiDB-lite"/>
    </source>
</evidence>